<reference evidence="3 4" key="1">
    <citation type="submission" date="2020-04" db="EMBL/GenBank/DDBJ databases">
        <authorList>
            <person name="Hitch T.C.A."/>
            <person name="Wylensek D."/>
            <person name="Clavel T."/>
        </authorList>
    </citation>
    <scope>NUCLEOTIDE SEQUENCE [LARGE SCALE GENOMIC DNA]</scope>
    <source>
        <strain evidence="3 4">PG-251-APC-1</strain>
    </source>
</reference>
<keyword evidence="2" id="KW-0472">Membrane</keyword>
<dbReference type="AlphaFoldDB" id="A0A848C737"/>
<evidence type="ECO:0000256" key="2">
    <source>
        <dbReference type="SAM" id="Phobius"/>
    </source>
</evidence>
<gene>
    <name evidence="3" type="primary">pilP</name>
    <name evidence="3" type="ORF">HF854_05925</name>
</gene>
<feature type="transmembrane region" description="Helical" evidence="2">
    <location>
        <begin position="9"/>
        <end position="28"/>
    </location>
</feature>
<feature type="region of interest" description="Disordered" evidence="1">
    <location>
        <begin position="108"/>
        <end position="146"/>
    </location>
</feature>
<dbReference type="RefSeq" id="WP_168935467.1">
    <property type="nucleotide sequence ID" value="NZ_JABAFY010000016.1"/>
</dbReference>
<proteinExistence type="predicted"/>
<sequence>MQDIKKKRLLVWGGLGLASIIVLGAVAWQTLSSSPAPVIPSKTTPKQIPQAQVKPPKLPTQTPKGETGLAPIAQDLNSPSTLGELTRKRGHEQLLKQEVRIRELENRLQDLSQPSKQELVLPSLTPPPAAPKSSSTPGSAASAPSRRLAVVSVQGIEGRLSATLRMADGHTVTINNGSLFNGGRLHVTRKGVTIHKSGKSSTIPFE</sequence>
<dbReference type="Proteomes" id="UP000522333">
    <property type="component" value="Unassembled WGS sequence"/>
</dbReference>
<evidence type="ECO:0000256" key="1">
    <source>
        <dbReference type="SAM" id="MobiDB-lite"/>
    </source>
</evidence>
<protein>
    <submittedName>
        <fullName evidence="3">Type IV pilus biogenesis protein PilP</fullName>
    </submittedName>
</protein>
<organism evidence="3 4">
    <name type="scientific">Desulfovibrio piger</name>
    <dbReference type="NCBI Taxonomy" id="901"/>
    <lineage>
        <taxon>Bacteria</taxon>
        <taxon>Pseudomonadati</taxon>
        <taxon>Thermodesulfobacteriota</taxon>
        <taxon>Desulfovibrionia</taxon>
        <taxon>Desulfovibrionales</taxon>
        <taxon>Desulfovibrionaceae</taxon>
        <taxon>Desulfovibrio</taxon>
    </lineage>
</organism>
<evidence type="ECO:0000313" key="4">
    <source>
        <dbReference type="Proteomes" id="UP000522333"/>
    </source>
</evidence>
<dbReference type="EMBL" id="JABAFY010000016">
    <property type="protein sequence ID" value="NME52071.1"/>
    <property type="molecule type" value="Genomic_DNA"/>
</dbReference>
<feature type="region of interest" description="Disordered" evidence="1">
    <location>
        <begin position="39"/>
        <end position="81"/>
    </location>
</feature>
<keyword evidence="2" id="KW-0812">Transmembrane</keyword>
<dbReference type="NCBIfam" id="TIGR03021">
    <property type="entry name" value="pilP_fam"/>
    <property type="match status" value="1"/>
</dbReference>
<name>A0A848C737_9BACT</name>
<feature type="compositionally biased region" description="Low complexity" evidence="1">
    <location>
        <begin position="131"/>
        <end position="146"/>
    </location>
</feature>
<evidence type="ECO:0000313" key="3">
    <source>
        <dbReference type="EMBL" id="NME52071.1"/>
    </source>
</evidence>
<feature type="compositionally biased region" description="Polar residues" evidence="1">
    <location>
        <begin position="39"/>
        <end position="50"/>
    </location>
</feature>
<comment type="caution">
    <text evidence="3">The sequence shown here is derived from an EMBL/GenBank/DDBJ whole genome shotgun (WGS) entry which is preliminary data.</text>
</comment>
<accession>A0A848C737</accession>
<keyword evidence="2" id="KW-1133">Transmembrane helix</keyword>
<dbReference type="InterPro" id="IPR022753">
    <property type="entry name" value="T4SS_pilus_biogen_PilP"/>
</dbReference>